<protein>
    <submittedName>
        <fullName evidence="1">Uncharacterized protein</fullName>
    </submittedName>
</protein>
<reference evidence="1" key="1">
    <citation type="journal article" date="2020" name="Stud. Mycol.">
        <title>101 Dothideomycetes genomes: a test case for predicting lifestyles and emergence of pathogens.</title>
        <authorList>
            <person name="Haridas S."/>
            <person name="Albert R."/>
            <person name="Binder M."/>
            <person name="Bloem J."/>
            <person name="Labutti K."/>
            <person name="Salamov A."/>
            <person name="Andreopoulos B."/>
            <person name="Baker S."/>
            <person name="Barry K."/>
            <person name="Bills G."/>
            <person name="Bluhm B."/>
            <person name="Cannon C."/>
            <person name="Castanera R."/>
            <person name="Culley D."/>
            <person name="Daum C."/>
            <person name="Ezra D."/>
            <person name="Gonzalez J."/>
            <person name="Henrissat B."/>
            <person name="Kuo A."/>
            <person name="Liang C."/>
            <person name="Lipzen A."/>
            <person name="Lutzoni F."/>
            <person name="Magnuson J."/>
            <person name="Mondo S."/>
            <person name="Nolan M."/>
            <person name="Ohm R."/>
            <person name="Pangilinan J."/>
            <person name="Park H.-J."/>
            <person name="Ramirez L."/>
            <person name="Alfaro M."/>
            <person name="Sun H."/>
            <person name="Tritt A."/>
            <person name="Yoshinaga Y."/>
            <person name="Zwiers L.-H."/>
            <person name="Turgeon B."/>
            <person name="Goodwin S."/>
            <person name="Spatafora J."/>
            <person name="Crous P."/>
            <person name="Grigoriev I."/>
        </authorList>
    </citation>
    <scope>NUCLEOTIDE SEQUENCE</scope>
    <source>
        <strain evidence="1">CBS 116435</strain>
    </source>
</reference>
<organism evidence="1 2">
    <name type="scientific">Polychaeton citri CBS 116435</name>
    <dbReference type="NCBI Taxonomy" id="1314669"/>
    <lineage>
        <taxon>Eukaryota</taxon>
        <taxon>Fungi</taxon>
        <taxon>Dikarya</taxon>
        <taxon>Ascomycota</taxon>
        <taxon>Pezizomycotina</taxon>
        <taxon>Dothideomycetes</taxon>
        <taxon>Dothideomycetidae</taxon>
        <taxon>Capnodiales</taxon>
        <taxon>Capnodiaceae</taxon>
        <taxon>Polychaeton</taxon>
    </lineage>
</organism>
<dbReference type="Proteomes" id="UP000799441">
    <property type="component" value="Unassembled WGS sequence"/>
</dbReference>
<gene>
    <name evidence="1" type="ORF">K431DRAFT_59398</name>
</gene>
<sequence>MAPSCDGINTPSSTALDPPAICDLQPATCCPPCSGDPLGMPMHASLVQTPTFFAGTGFPSLGRECVYVCVCVCVCVRFSNSPHFRNAYLLQQLGHEARLPRPVYSVSLTNARAGYLSRDGEALPALTEAVCFVFRCACPGTDAPSLVAESERRAREPLLTQSHRLRFHRLTHRGQQRWL</sequence>
<accession>A0A9P4Q7I5</accession>
<evidence type="ECO:0000313" key="2">
    <source>
        <dbReference type="Proteomes" id="UP000799441"/>
    </source>
</evidence>
<keyword evidence="2" id="KW-1185">Reference proteome</keyword>
<comment type="caution">
    <text evidence="1">The sequence shown here is derived from an EMBL/GenBank/DDBJ whole genome shotgun (WGS) entry which is preliminary data.</text>
</comment>
<name>A0A9P4Q7I5_9PEZI</name>
<proteinExistence type="predicted"/>
<dbReference type="EMBL" id="MU003785">
    <property type="protein sequence ID" value="KAF2722057.1"/>
    <property type="molecule type" value="Genomic_DNA"/>
</dbReference>
<dbReference type="AlphaFoldDB" id="A0A9P4Q7I5"/>
<evidence type="ECO:0000313" key="1">
    <source>
        <dbReference type="EMBL" id="KAF2722057.1"/>
    </source>
</evidence>